<accession>A0A6G1GA77</accession>
<dbReference type="GeneID" id="54421637"/>
<dbReference type="PANTHER" id="PTHR22597:SF3">
    <property type="entry name" value="CHROMATIN STRUCTURE-REMODELING COMPLEX SUBUNIT RSC7"/>
    <property type="match status" value="1"/>
</dbReference>
<dbReference type="Proteomes" id="UP000504638">
    <property type="component" value="Unplaced"/>
</dbReference>
<evidence type="ECO:0000313" key="6">
    <source>
        <dbReference type="RefSeq" id="XP_033536442.1"/>
    </source>
</evidence>
<feature type="compositionally biased region" description="Basic residues" evidence="3">
    <location>
        <begin position="81"/>
        <end position="91"/>
    </location>
</feature>
<evidence type="ECO:0000256" key="2">
    <source>
        <dbReference type="ARBA" id="ARBA00023163"/>
    </source>
</evidence>
<gene>
    <name evidence="4 6" type="ORF">P152DRAFT_471478</name>
</gene>
<evidence type="ECO:0000256" key="3">
    <source>
        <dbReference type="SAM" id="MobiDB-lite"/>
    </source>
</evidence>
<protein>
    <recommendedName>
        <fullName evidence="7">Nuclear localization protein</fullName>
    </recommendedName>
</protein>
<dbReference type="GO" id="GO:0016586">
    <property type="term" value="C:RSC-type complex"/>
    <property type="evidence" value="ECO:0007669"/>
    <property type="project" value="TreeGrafter"/>
</dbReference>
<keyword evidence="5" id="KW-1185">Reference proteome</keyword>
<organism evidence="4">
    <name type="scientific">Eremomyces bilateralis CBS 781.70</name>
    <dbReference type="NCBI Taxonomy" id="1392243"/>
    <lineage>
        <taxon>Eukaryota</taxon>
        <taxon>Fungi</taxon>
        <taxon>Dikarya</taxon>
        <taxon>Ascomycota</taxon>
        <taxon>Pezizomycotina</taxon>
        <taxon>Dothideomycetes</taxon>
        <taxon>Dothideomycetes incertae sedis</taxon>
        <taxon>Eremomycetales</taxon>
        <taxon>Eremomycetaceae</taxon>
        <taxon>Eremomyces</taxon>
    </lineage>
</organism>
<keyword evidence="2" id="KW-0804">Transcription</keyword>
<dbReference type="InterPro" id="IPR013933">
    <property type="entry name" value="CRC_Rsc7/Swp82"/>
</dbReference>
<evidence type="ECO:0008006" key="7">
    <source>
        <dbReference type="Google" id="ProtNLM"/>
    </source>
</evidence>
<feature type="region of interest" description="Disordered" evidence="3">
    <location>
        <begin position="1"/>
        <end position="135"/>
    </location>
</feature>
<reference evidence="6" key="3">
    <citation type="submission" date="2025-04" db="UniProtKB">
        <authorList>
            <consortium name="RefSeq"/>
        </authorList>
    </citation>
    <scope>IDENTIFICATION</scope>
    <source>
        <strain evidence="6">CBS 781.70</strain>
    </source>
</reference>
<proteinExistence type="predicted"/>
<evidence type="ECO:0000313" key="5">
    <source>
        <dbReference type="Proteomes" id="UP000504638"/>
    </source>
</evidence>
<dbReference type="Pfam" id="PF08624">
    <property type="entry name" value="CRC_subunit"/>
    <property type="match status" value="1"/>
</dbReference>
<keyword evidence="1" id="KW-0805">Transcription regulation</keyword>
<evidence type="ECO:0000313" key="4">
    <source>
        <dbReference type="EMBL" id="KAF1814811.1"/>
    </source>
</evidence>
<feature type="compositionally biased region" description="Gly residues" evidence="3">
    <location>
        <begin position="115"/>
        <end position="126"/>
    </location>
</feature>
<feature type="compositionally biased region" description="Acidic residues" evidence="3">
    <location>
        <begin position="28"/>
        <end position="41"/>
    </location>
</feature>
<dbReference type="EMBL" id="ML975152">
    <property type="protein sequence ID" value="KAF1814811.1"/>
    <property type="molecule type" value="Genomic_DNA"/>
</dbReference>
<dbReference type="GO" id="GO:0031490">
    <property type="term" value="F:chromatin DNA binding"/>
    <property type="evidence" value="ECO:0007669"/>
    <property type="project" value="TreeGrafter"/>
</dbReference>
<dbReference type="RefSeq" id="XP_033536442.1">
    <property type="nucleotide sequence ID" value="XM_033681067.1"/>
</dbReference>
<reference evidence="6" key="2">
    <citation type="submission" date="2020-04" db="EMBL/GenBank/DDBJ databases">
        <authorList>
            <consortium name="NCBI Genome Project"/>
        </authorList>
    </citation>
    <scope>NUCLEOTIDE SEQUENCE</scope>
    <source>
        <strain evidence="6">CBS 781.70</strain>
    </source>
</reference>
<reference evidence="4 6" key="1">
    <citation type="submission" date="2020-01" db="EMBL/GenBank/DDBJ databases">
        <authorList>
            <consortium name="DOE Joint Genome Institute"/>
            <person name="Haridas S."/>
            <person name="Albert R."/>
            <person name="Binder M."/>
            <person name="Bloem J."/>
            <person name="Labutti K."/>
            <person name="Salamov A."/>
            <person name="Andreopoulos B."/>
            <person name="Baker S.E."/>
            <person name="Barry K."/>
            <person name="Bills G."/>
            <person name="Bluhm B.H."/>
            <person name="Cannon C."/>
            <person name="Castanera R."/>
            <person name="Culley D.E."/>
            <person name="Daum C."/>
            <person name="Ezra D."/>
            <person name="Gonzalez J.B."/>
            <person name="Henrissat B."/>
            <person name="Kuo A."/>
            <person name="Liang C."/>
            <person name="Lipzen A."/>
            <person name="Lutzoni F."/>
            <person name="Magnuson J."/>
            <person name="Mondo S."/>
            <person name="Nolan M."/>
            <person name="Ohm R."/>
            <person name="Pangilinan J."/>
            <person name="Park H.-J."/>
            <person name="Ramirez L."/>
            <person name="Alfaro M."/>
            <person name="Sun H."/>
            <person name="Tritt A."/>
            <person name="Yoshinaga Y."/>
            <person name="Zwiers L.-H."/>
            <person name="Turgeon B.G."/>
            <person name="Goodwin S.B."/>
            <person name="Spatafora J.W."/>
            <person name="Crous P.W."/>
            <person name="Grigoriev I.V."/>
        </authorList>
    </citation>
    <scope>NUCLEOTIDE SEQUENCE</scope>
    <source>
        <strain evidence="4 6">CBS 781.70</strain>
    </source>
</reference>
<name>A0A6G1GA77_9PEZI</name>
<feature type="compositionally biased region" description="Polar residues" evidence="3">
    <location>
        <begin position="12"/>
        <end position="22"/>
    </location>
</feature>
<evidence type="ECO:0000256" key="1">
    <source>
        <dbReference type="ARBA" id="ARBA00023015"/>
    </source>
</evidence>
<dbReference type="AlphaFoldDB" id="A0A6G1GA77"/>
<dbReference type="OrthoDB" id="5598844at2759"/>
<dbReference type="PANTHER" id="PTHR22597">
    <property type="entry name" value="POLYCOMB GROUP PROTEIN"/>
    <property type="match status" value="1"/>
</dbReference>
<sequence length="532" mass="59393">MARRSGRRSAIANGSISTTSTPVKPVSEEEPEPERMDEDVNEPAPETPVVEEDVQSQAPESEIELPRSEPDTPPQIQQFPPRRKRLGRPPKNRPPDWDLGVEDTEPPVKRKRGRPPGGGRGRGRGGYTPLSNRVPIDKEGNTAEVVADEIVLPEDPEGETKVDKLGNLLEGREYRVRTFTISGRSGRLYMLSTEPARCTGFRDSYLFFTKHLRLHKVITTDEEKRDLISRDVIPHSYKGRAIGVVTARSVFREFGSRIVVGGRRIIDDYKVAEYKASGVTEGELADPNDRLPPPGEPYNKNQYVAWHGASAVYHTSGPTVPLQPGQRPQGKRKIQITHANWMVEHALATSRYNSQLTEMRRQVLGGIYDPHTNIMMRPQNTQPTHVRWQQVNTDAAELDAIAGVTNGVNGAHNGDGHEMEIDGEVRRDLVASRFPPPTQKIARNFIVVDTEMRSPLMAGFGPPGSDTVQGHPDYAKSLSAVPDDVLAELPPDCRQAFDEAKSKERDWMRQWGREKDDGMRGHLRIGYTGFPV</sequence>